<evidence type="ECO:0000256" key="6">
    <source>
        <dbReference type="ARBA" id="ARBA00022777"/>
    </source>
</evidence>
<dbReference type="GO" id="GO:0000155">
    <property type="term" value="F:phosphorelay sensor kinase activity"/>
    <property type="evidence" value="ECO:0007669"/>
    <property type="project" value="InterPro"/>
</dbReference>
<feature type="transmembrane region" description="Helical" evidence="9">
    <location>
        <begin position="60"/>
        <end position="87"/>
    </location>
</feature>
<evidence type="ECO:0000256" key="3">
    <source>
        <dbReference type="ARBA" id="ARBA00022553"/>
    </source>
</evidence>
<evidence type="ECO:0000256" key="8">
    <source>
        <dbReference type="ARBA" id="ARBA00023012"/>
    </source>
</evidence>
<dbReference type="EMBL" id="PVMZ01000039">
    <property type="protein sequence ID" value="PRX08618.1"/>
    <property type="molecule type" value="Genomic_DNA"/>
</dbReference>
<keyword evidence="9" id="KW-0472">Membrane</keyword>
<keyword evidence="9" id="KW-0812">Transmembrane</keyword>
<dbReference type="OrthoDB" id="227596at2"/>
<comment type="caution">
    <text evidence="12">The sequence shown here is derived from an EMBL/GenBank/DDBJ whole genome shotgun (WGS) entry which is preliminary data.</text>
</comment>
<dbReference type="Proteomes" id="UP000239415">
    <property type="component" value="Unassembled WGS sequence"/>
</dbReference>
<evidence type="ECO:0000256" key="1">
    <source>
        <dbReference type="ARBA" id="ARBA00000085"/>
    </source>
</evidence>
<feature type="domain" description="Histidine kinase/HSP90-like ATPase" evidence="10">
    <location>
        <begin position="281"/>
        <end position="369"/>
    </location>
</feature>
<feature type="transmembrane region" description="Helical" evidence="9">
    <location>
        <begin position="36"/>
        <end position="54"/>
    </location>
</feature>
<keyword evidence="8" id="KW-0902">Two-component regulatory system</keyword>
<dbReference type="PANTHER" id="PTHR24421">
    <property type="entry name" value="NITRATE/NITRITE SENSOR PROTEIN NARX-RELATED"/>
    <property type="match status" value="1"/>
</dbReference>
<dbReference type="CDD" id="cd16917">
    <property type="entry name" value="HATPase_UhpB-NarQ-NarX-like"/>
    <property type="match status" value="1"/>
</dbReference>
<dbReference type="Gene3D" id="1.20.5.1930">
    <property type="match status" value="1"/>
</dbReference>
<evidence type="ECO:0000256" key="5">
    <source>
        <dbReference type="ARBA" id="ARBA00022741"/>
    </source>
</evidence>
<dbReference type="GO" id="GO:0046983">
    <property type="term" value="F:protein dimerization activity"/>
    <property type="evidence" value="ECO:0007669"/>
    <property type="project" value="InterPro"/>
</dbReference>
<feature type="transmembrane region" description="Helical" evidence="9">
    <location>
        <begin position="99"/>
        <end position="116"/>
    </location>
</feature>
<dbReference type="PANTHER" id="PTHR24421:SF10">
    <property type="entry name" value="NITRATE_NITRITE SENSOR PROTEIN NARQ"/>
    <property type="match status" value="1"/>
</dbReference>
<dbReference type="AlphaFoldDB" id="A0A2T0JLY4"/>
<evidence type="ECO:0000256" key="4">
    <source>
        <dbReference type="ARBA" id="ARBA00022679"/>
    </source>
</evidence>
<evidence type="ECO:0000256" key="7">
    <source>
        <dbReference type="ARBA" id="ARBA00022840"/>
    </source>
</evidence>
<feature type="domain" description="Signal transduction histidine kinase subgroup 3 dimerisation and phosphoacceptor" evidence="11">
    <location>
        <begin position="169"/>
        <end position="234"/>
    </location>
</feature>
<keyword evidence="13" id="KW-1185">Reference proteome</keyword>
<keyword evidence="7" id="KW-0067">ATP-binding</keyword>
<keyword evidence="3" id="KW-0597">Phosphoprotein</keyword>
<organism evidence="12 13">
    <name type="scientific">Actinoplanes italicus</name>
    <dbReference type="NCBI Taxonomy" id="113567"/>
    <lineage>
        <taxon>Bacteria</taxon>
        <taxon>Bacillati</taxon>
        <taxon>Actinomycetota</taxon>
        <taxon>Actinomycetes</taxon>
        <taxon>Micromonosporales</taxon>
        <taxon>Micromonosporaceae</taxon>
        <taxon>Actinoplanes</taxon>
    </lineage>
</organism>
<feature type="transmembrane region" description="Helical" evidence="9">
    <location>
        <begin position="122"/>
        <end position="140"/>
    </location>
</feature>
<protein>
    <recommendedName>
        <fullName evidence="2">histidine kinase</fullName>
        <ecNumber evidence="2">2.7.13.3</ecNumber>
    </recommendedName>
</protein>
<evidence type="ECO:0000259" key="10">
    <source>
        <dbReference type="Pfam" id="PF02518"/>
    </source>
</evidence>
<keyword evidence="5" id="KW-0547">Nucleotide-binding</keyword>
<dbReference type="RefSeq" id="WP_106330740.1">
    <property type="nucleotide sequence ID" value="NZ_BOMO01000179.1"/>
</dbReference>
<dbReference type="InterPro" id="IPR050482">
    <property type="entry name" value="Sensor_HK_TwoCompSys"/>
</dbReference>
<dbReference type="GO" id="GO:0016020">
    <property type="term" value="C:membrane"/>
    <property type="evidence" value="ECO:0007669"/>
    <property type="project" value="InterPro"/>
</dbReference>
<keyword evidence="6 12" id="KW-0418">Kinase</keyword>
<evidence type="ECO:0000259" key="11">
    <source>
        <dbReference type="Pfam" id="PF07730"/>
    </source>
</evidence>
<accession>A0A2T0JLY4</accession>
<proteinExistence type="predicted"/>
<dbReference type="InterPro" id="IPR011712">
    <property type="entry name" value="Sig_transdc_His_kin_sub3_dim/P"/>
</dbReference>
<name>A0A2T0JLY4_9ACTN</name>
<gene>
    <name evidence="12" type="ORF">CLV67_1395</name>
</gene>
<dbReference type="Gene3D" id="3.30.565.10">
    <property type="entry name" value="Histidine kinase-like ATPase, C-terminal domain"/>
    <property type="match status" value="1"/>
</dbReference>
<dbReference type="Pfam" id="PF02518">
    <property type="entry name" value="HATPase_c"/>
    <property type="match status" value="1"/>
</dbReference>
<dbReference type="InterPro" id="IPR036890">
    <property type="entry name" value="HATPase_C_sf"/>
</dbReference>
<keyword evidence="4" id="KW-0808">Transferase</keyword>
<feature type="transmembrane region" description="Helical" evidence="9">
    <location>
        <begin position="6"/>
        <end position="24"/>
    </location>
</feature>
<dbReference type="EC" id="2.7.13.3" evidence="2"/>
<reference evidence="12 13" key="1">
    <citation type="submission" date="2018-03" db="EMBL/GenBank/DDBJ databases">
        <title>Genomic Encyclopedia of Archaeal and Bacterial Type Strains, Phase II (KMG-II): from individual species to whole genera.</title>
        <authorList>
            <person name="Goeker M."/>
        </authorList>
    </citation>
    <scope>NUCLEOTIDE SEQUENCE [LARGE SCALE GENOMIC DNA]</scope>
    <source>
        <strain evidence="12 13">DSM 43146</strain>
    </source>
</reference>
<evidence type="ECO:0000256" key="9">
    <source>
        <dbReference type="SAM" id="Phobius"/>
    </source>
</evidence>
<dbReference type="InterPro" id="IPR003594">
    <property type="entry name" value="HATPase_dom"/>
</dbReference>
<comment type="catalytic activity">
    <reaction evidence="1">
        <text>ATP + protein L-histidine = ADP + protein N-phospho-L-histidine.</text>
        <dbReference type="EC" id="2.7.13.3"/>
    </reaction>
</comment>
<evidence type="ECO:0000256" key="2">
    <source>
        <dbReference type="ARBA" id="ARBA00012438"/>
    </source>
</evidence>
<dbReference type="SUPFAM" id="SSF55874">
    <property type="entry name" value="ATPase domain of HSP90 chaperone/DNA topoisomerase II/histidine kinase"/>
    <property type="match status" value="1"/>
</dbReference>
<dbReference type="Pfam" id="PF07730">
    <property type="entry name" value="HisKA_3"/>
    <property type="match status" value="1"/>
</dbReference>
<evidence type="ECO:0000313" key="13">
    <source>
        <dbReference type="Proteomes" id="UP000239415"/>
    </source>
</evidence>
<evidence type="ECO:0000313" key="12">
    <source>
        <dbReference type="EMBL" id="PRX08618.1"/>
    </source>
</evidence>
<dbReference type="GO" id="GO:0005524">
    <property type="term" value="F:ATP binding"/>
    <property type="evidence" value="ECO:0007669"/>
    <property type="project" value="UniProtKB-KW"/>
</dbReference>
<sequence length="373" mass="39086">MGGVNLPTVATAVLGATGLVEAVARSGDTSGTLPPAAVLALCGTLPVYFLTVRLNAAAAVISGSVLIALVIGEQPVVAALVALAWALHQVGARRPYRTGLFFVVPFVVYAVTPIETRPGGELLGAALLVVAAGALTAGGLRQSRTRTADRQAATGALTDMAHAYAAREERARIARELHDIVAHHISLISIQAETARLTVRDLPADGAARLLAIGETARQALTEMRRVLGVLRDDAGTEPEQLPQPGLDQLITLVDHDRATGGSRARLVVRGASRRLDPGLELTAYRIVQEALTNARKHAPGAAVDIEVGFHPDRLHLHVWNTWGDGRDEPSEEGFGLLGMRERVALAGGTLRTGHSRTGGFVVEAVLPVNGAS</sequence>
<keyword evidence="9" id="KW-1133">Transmembrane helix</keyword>